<dbReference type="AlphaFoldDB" id="A0A2T5G3U7"/>
<feature type="domain" description="VOC" evidence="8">
    <location>
        <begin position="154"/>
        <end position="280"/>
    </location>
</feature>
<evidence type="ECO:0000259" key="8">
    <source>
        <dbReference type="PROSITE" id="PS51819"/>
    </source>
</evidence>
<keyword evidence="3" id="KW-0479">Metal-binding</keyword>
<evidence type="ECO:0000313" key="10">
    <source>
        <dbReference type="Proteomes" id="UP000244180"/>
    </source>
</evidence>
<dbReference type="GO" id="GO:0046872">
    <property type="term" value="F:metal ion binding"/>
    <property type="evidence" value="ECO:0007669"/>
    <property type="project" value="UniProtKB-KW"/>
</dbReference>
<name>A0A2T5G3U7_HYDSH</name>
<sequence>MMQRLEVAKLGHIALVTPDLEKSFWFWHDVVGLEEVERSGGTVYLRGWGEFEHHSLVLIEGDRARVDHIGWKARRPEDVDAFAEHFKEKGIDIRWTADGSEAGQGKAFRFQVPTSGHTFEIYFEMERPGAPAEKRSRLKNQVYKAFARGISPRRIDHVNIWTAEDPAPTHAWLSEQMGFKMREYIRLKNGATLGGWMSVTPLVHDVGVMLNPLSAKYPGPRLHHVAYYLDNWQDVLRGISILRENGIFPDLGPGQHGISQAFFTYVRDPGSGHRLELFSGGYLIFDPDWEPIEWSDEDLVDGLIWWGEQFNPLSEDHVMNTTTEA</sequence>
<keyword evidence="5" id="KW-0058">Aromatic hydrocarbons catabolism</keyword>
<dbReference type="Gene3D" id="3.10.180.10">
    <property type="entry name" value="2,3-Dihydroxybiphenyl 1,2-Dioxygenase, domain 1"/>
    <property type="match status" value="2"/>
</dbReference>
<keyword evidence="6 9" id="KW-0223">Dioxygenase</keyword>
<evidence type="ECO:0000256" key="1">
    <source>
        <dbReference type="ARBA" id="ARBA00008784"/>
    </source>
</evidence>
<evidence type="ECO:0000256" key="6">
    <source>
        <dbReference type="ARBA" id="ARBA00022964"/>
    </source>
</evidence>
<evidence type="ECO:0000256" key="7">
    <source>
        <dbReference type="ARBA" id="ARBA00023002"/>
    </source>
</evidence>
<keyword evidence="7" id="KW-0560">Oxidoreductase</keyword>
<feature type="domain" description="VOC" evidence="8">
    <location>
        <begin position="9"/>
        <end position="124"/>
    </location>
</feature>
<comment type="similarity">
    <text evidence="1">Belongs to the extradiol ring-cleavage dioxygenase family.</text>
</comment>
<evidence type="ECO:0000256" key="4">
    <source>
        <dbReference type="ARBA" id="ARBA00022737"/>
    </source>
</evidence>
<dbReference type="InterPro" id="IPR054560">
    <property type="entry name" value="XylE-like_N"/>
</dbReference>
<proteinExistence type="inferred from homology"/>
<dbReference type="SUPFAM" id="SSF54593">
    <property type="entry name" value="Glyoxalase/Bleomycin resistance protein/Dihydroxybiphenyl dioxygenase"/>
    <property type="match status" value="1"/>
</dbReference>
<dbReference type="Pfam" id="PF00903">
    <property type="entry name" value="Glyoxalase"/>
    <property type="match status" value="1"/>
</dbReference>
<dbReference type="EMBL" id="PEBV01000065">
    <property type="protein sequence ID" value="PTQ50858.1"/>
    <property type="molecule type" value="Genomic_DNA"/>
</dbReference>
<dbReference type="GO" id="GO:0051213">
    <property type="term" value="F:dioxygenase activity"/>
    <property type="evidence" value="ECO:0007669"/>
    <property type="project" value="UniProtKB-KW"/>
</dbReference>
<dbReference type="InterPro" id="IPR029068">
    <property type="entry name" value="Glyas_Bleomycin-R_OHBP_Dase"/>
</dbReference>
<dbReference type="Proteomes" id="UP000244180">
    <property type="component" value="Unassembled WGS sequence"/>
</dbReference>
<dbReference type="InterPro" id="IPR037523">
    <property type="entry name" value="VOC_core"/>
</dbReference>
<reference evidence="9 10" key="1">
    <citation type="submission" date="2017-08" db="EMBL/GenBank/DDBJ databases">
        <title>Burning lignite coal seam in the remote Altai Mountains harbors a hydrogen-driven thermophilic microbial community.</title>
        <authorList>
            <person name="Kadnikov V.V."/>
            <person name="Mardanov A.V."/>
            <person name="Ivasenko D."/>
            <person name="Beletsky A.V."/>
            <person name="Karnachuk O.V."/>
            <person name="Ravin N.V."/>
        </authorList>
    </citation>
    <scope>NUCLEOTIDE SEQUENCE [LARGE SCALE GENOMIC DNA]</scope>
    <source>
        <strain evidence="9">AL33</strain>
    </source>
</reference>
<evidence type="ECO:0000256" key="3">
    <source>
        <dbReference type="ARBA" id="ARBA00022723"/>
    </source>
</evidence>
<comment type="caution">
    <text evidence="9">The sequence shown here is derived from an EMBL/GenBank/DDBJ whole genome shotgun (WGS) entry which is preliminary data.</text>
</comment>
<gene>
    <name evidence="9" type="ORF">HSCHL_2478</name>
</gene>
<comment type="subunit">
    <text evidence="2">Homotetramer.</text>
</comment>
<accession>A0A2T5G3U7</accession>
<evidence type="ECO:0000256" key="2">
    <source>
        <dbReference type="ARBA" id="ARBA00011881"/>
    </source>
</evidence>
<keyword evidence="4" id="KW-0677">Repeat</keyword>
<evidence type="ECO:0000256" key="5">
    <source>
        <dbReference type="ARBA" id="ARBA00022797"/>
    </source>
</evidence>
<dbReference type="PROSITE" id="PS51819">
    <property type="entry name" value="VOC"/>
    <property type="match status" value="2"/>
</dbReference>
<dbReference type="InterPro" id="IPR004360">
    <property type="entry name" value="Glyas_Fos-R_dOase_dom"/>
</dbReference>
<evidence type="ECO:0000313" key="9">
    <source>
        <dbReference type="EMBL" id="PTQ50858.1"/>
    </source>
</evidence>
<organism evidence="9 10">
    <name type="scientific">Hydrogenibacillus schlegelii</name>
    <name type="common">Bacillus schlegelii</name>
    <dbReference type="NCBI Taxonomy" id="1484"/>
    <lineage>
        <taxon>Bacteria</taxon>
        <taxon>Bacillati</taxon>
        <taxon>Bacillota</taxon>
        <taxon>Bacilli</taxon>
        <taxon>Bacillales</taxon>
        <taxon>Bacillales Family X. Incertae Sedis</taxon>
        <taxon>Hydrogenibacillus</taxon>
    </lineage>
</organism>
<dbReference type="Pfam" id="PF22247">
    <property type="entry name" value="Diox-like_N"/>
    <property type="match status" value="1"/>
</dbReference>
<protein>
    <submittedName>
        <fullName evidence="9">Catechol 2,3-dioxygenase</fullName>
    </submittedName>
</protein>